<dbReference type="Pfam" id="PF00271">
    <property type="entry name" value="Helicase_C"/>
    <property type="match status" value="1"/>
</dbReference>
<feature type="region of interest" description="Disordered" evidence="20">
    <location>
        <begin position="1681"/>
        <end position="1757"/>
    </location>
</feature>
<keyword evidence="6" id="KW-0378">Hydrolase</keyword>
<dbReference type="InterPro" id="IPR038718">
    <property type="entry name" value="SNF2-like_sf"/>
</dbReference>
<dbReference type="GO" id="GO:0003677">
    <property type="term" value="F:DNA binding"/>
    <property type="evidence" value="ECO:0007669"/>
    <property type="project" value="UniProtKB-KW"/>
</dbReference>
<keyword evidence="8" id="KW-0067">ATP-binding</keyword>
<feature type="compositionally biased region" description="Acidic residues" evidence="20">
    <location>
        <begin position="282"/>
        <end position="323"/>
    </location>
</feature>
<dbReference type="Gene3D" id="3.40.50.300">
    <property type="entry name" value="P-loop containing nucleotide triphosphate hydrolases"/>
    <property type="match status" value="1"/>
</dbReference>
<dbReference type="GO" id="GO:0042393">
    <property type="term" value="F:histone binding"/>
    <property type="evidence" value="ECO:0007669"/>
    <property type="project" value="TreeGrafter"/>
</dbReference>
<evidence type="ECO:0000256" key="16">
    <source>
        <dbReference type="ARBA" id="ARBA00040599"/>
    </source>
</evidence>
<dbReference type="GO" id="GO:0003678">
    <property type="term" value="F:DNA helicase activity"/>
    <property type="evidence" value="ECO:0007669"/>
    <property type="project" value="UniProtKB-EC"/>
</dbReference>
<dbReference type="PROSITE" id="PS00690">
    <property type="entry name" value="DEAH_ATP_HELICASE"/>
    <property type="match status" value="1"/>
</dbReference>
<feature type="domain" description="HSA" evidence="23">
    <location>
        <begin position="536"/>
        <end position="609"/>
    </location>
</feature>
<reference evidence="24 25" key="1">
    <citation type="journal article" date="2016" name="PLoS ONE">
        <title>Sequence Assembly of Yarrowia lipolytica Strain W29/CLIB89 Shows Transposable Element Diversity.</title>
        <authorList>
            <person name="Magnan C."/>
            <person name="Yu J."/>
            <person name="Chang I."/>
            <person name="Jahn E."/>
            <person name="Kanomata Y."/>
            <person name="Wu J."/>
            <person name="Zeller M."/>
            <person name="Oakes M."/>
            <person name="Baldi P."/>
            <person name="Sandmeyer S."/>
        </authorList>
    </citation>
    <scope>NUCLEOTIDE SEQUENCE [LARGE SCALE GENOMIC DNA]</scope>
    <source>
        <strain evidence="25">CLIB89(W29)</strain>
    </source>
</reference>
<feature type="region of interest" description="Disordered" evidence="20">
    <location>
        <begin position="656"/>
        <end position="854"/>
    </location>
</feature>
<evidence type="ECO:0000256" key="19">
    <source>
        <dbReference type="SAM" id="Coils"/>
    </source>
</evidence>
<comment type="subunit">
    <text evidence="3">Component of the SWR1 chromatin-remodeling complex.</text>
</comment>
<evidence type="ECO:0000256" key="7">
    <source>
        <dbReference type="ARBA" id="ARBA00022806"/>
    </source>
</evidence>
<dbReference type="InterPro" id="IPR002464">
    <property type="entry name" value="DNA/RNA_helicase_DEAH_CS"/>
</dbReference>
<dbReference type="eggNOG" id="KOG0391">
    <property type="taxonomic scope" value="Eukaryota"/>
</dbReference>
<dbReference type="Pfam" id="PF00176">
    <property type="entry name" value="SNF2-rel_dom"/>
    <property type="match status" value="1"/>
</dbReference>
<evidence type="ECO:0000256" key="3">
    <source>
        <dbReference type="ARBA" id="ARBA00011826"/>
    </source>
</evidence>
<dbReference type="VEuPathDB" id="FungiDB:YALI0_D04961g"/>
<evidence type="ECO:0000259" key="22">
    <source>
        <dbReference type="PROSITE" id="PS51194"/>
    </source>
</evidence>
<gene>
    <name evidence="24" type="ORF">YALI1_D06311g</name>
</gene>
<keyword evidence="11" id="KW-0238">DNA-binding</keyword>
<evidence type="ECO:0000256" key="10">
    <source>
        <dbReference type="ARBA" id="ARBA00023015"/>
    </source>
</evidence>
<dbReference type="SMART" id="SM00490">
    <property type="entry name" value="HELICc"/>
    <property type="match status" value="1"/>
</dbReference>
<keyword evidence="9" id="KW-0156">Chromatin regulator</keyword>
<evidence type="ECO:0000256" key="6">
    <source>
        <dbReference type="ARBA" id="ARBA00022801"/>
    </source>
</evidence>
<dbReference type="GO" id="GO:0005524">
    <property type="term" value="F:ATP binding"/>
    <property type="evidence" value="ECO:0007669"/>
    <property type="project" value="UniProtKB-KW"/>
</dbReference>
<evidence type="ECO:0000256" key="13">
    <source>
        <dbReference type="ARBA" id="ARBA00023163"/>
    </source>
</evidence>
<evidence type="ECO:0000259" key="23">
    <source>
        <dbReference type="PROSITE" id="PS51204"/>
    </source>
</evidence>
<evidence type="ECO:0000256" key="20">
    <source>
        <dbReference type="SAM" id="MobiDB-lite"/>
    </source>
</evidence>
<dbReference type="RefSeq" id="XP_068138712.1">
    <property type="nucleotide sequence ID" value="XM_068282611.1"/>
</dbReference>
<comment type="catalytic activity">
    <reaction evidence="17">
        <text>ATP + H2O = ADP + phosphate + H(+)</text>
        <dbReference type="Rhea" id="RHEA:13065"/>
        <dbReference type="ChEBI" id="CHEBI:15377"/>
        <dbReference type="ChEBI" id="CHEBI:15378"/>
        <dbReference type="ChEBI" id="CHEBI:30616"/>
        <dbReference type="ChEBI" id="CHEBI:43474"/>
        <dbReference type="ChEBI" id="CHEBI:456216"/>
        <dbReference type="EC" id="3.6.4.12"/>
    </reaction>
</comment>
<dbReference type="PANTHER" id="PTHR45685">
    <property type="entry name" value="HELICASE SRCAP-RELATED"/>
    <property type="match status" value="1"/>
</dbReference>
<feature type="compositionally biased region" description="Low complexity" evidence="20">
    <location>
        <begin position="61"/>
        <end position="71"/>
    </location>
</feature>
<dbReference type="InterPro" id="IPR014012">
    <property type="entry name" value="HSA_dom"/>
</dbReference>
<dbReference type="InterPro" id="IPR049730">
    <property type="entry name" value="SNF2/RAD54-like_C"/>
</dbReference>
<proteinExistence type="inferred from homology"/>
<evidence type="ECO:0000256" key="17">
    <source>
        <dbReference type="ARBA" id="ARBA00047995"/>
    </source>
</evidence>
<comment type="similarity">
    <text evidence="2">Belongs to the SNF2/RAD54 helicase family. SWR1 subfamily.</text>
</comment>
<sequence>MSKRTQDLATTHANGSVDSATAPGASKRRRLADPVLDTPVELLASGRRTSGRHRPVEDASRQATQQQQAPGTPGGRQQRRAAAAAKESLSTPKRAPAKPKEKTPKATPKKTPSRRNGRRRSVKVEEVEEEEPEEEEGPEEEEAPEEEVEGDDEEEVQVEEEAEPVSLTPLEEKKQELAKLISDNDSRVRLLFHLKQFVSLVFYDPAEAKQDQSSVWEQVSMRESIIGTRTRLTQFQQNYDLWTKYLERKTGGHMRSTRRQIRSKQGALEDDFVIKLKEEMTAVEEEEEEELVEEEEEEEEEEEQEEDEEQEQQEEEEEEQEEEVTSRRGSRRSAPTKAKGKSKTASKTSKSKSKASSKSKSKSKGKGQARASKLSKSRRYVNAVDSSSEEESDYDPNKPYDVSKEVWEPIDTGWLLPDSEDEYYHFDDKFAQHMFPNGVKLKLNVSLKPPRVTHPAHLLLDVAEGQTPDNRERLEGFMSSFKLLDEEMTLEEYEEHYERELETLDKINEMKREGVLQGLADEEEGESLTVAEIRRGFNDPERSTRPTHWDHVVAQACHFAKLMADERKAHVSQAKRLAAAVDQHFRRLEGAEERDKKAQAKLLKTMARKMAQDVMRRWKLAEKVVLKKKEQEAKEEERKQGKKKLKEILENSAQLLEARVRGDNDTPETEEGEKEEVEAVSDDAMSDVDMEDDREQVEVDTRDDDELTVEELRAKYAALDNIKVERAEEEDEEDEENGDDEDEDEEEDDAEIEEETETTTPALETPIDTPAEEDEFSSDTDITLDSEDESSSEQESDYEAETTAPGLAALMGGPKAIEEDEEEDDAFVIKEEEEEVEVEDDEEEEKADTEVDRKVETVSEAVGEAVEEIKSNGVESKPTSNGVDVTELDRVTPERAPAVEPPFLLRGTLRAYQQLGLEWLAGLYNNDTNGILADEMGLGKTIQTISLLSYLACEHHIWGPHLIIVPTSVMLNWEMEFKRFAPGFKVMTYYGNPVQRREKRRGWNKEDTWHVCITSYQLVLQDLFAFRRKRWHYMILDEAHNIKNFRSQRWQSLLHFNTVRRLLLTGTPLQNNLMELWSLLYFLMPSSRNQMDMPGFANLKDFQEWFSRPIDKMVEGGVDEEAKTTVSKLHQILRPYLLRRLKKDVEKQMPAKYEHVVYCRLSKRQRYLYDDFMSRAQTRETLKTGNFLSIINCLMQLRKVCNHPDLFEVRPIVTSFVQEQSVITPYERVSDRVKSLLVNTVDGGYAPSEVSLSFLGFNAELEDMSTHEATSFRKYHNVQTVKNRIRELEKFCPAETPEEERYNDIEGHYKHMHHASFQQVIGSLKRVEYLHQIALAKKPVYGRNLVEVCTINTSRLQPDRPEETNESSYHWQLTHLRHPTVQECANNMAPYIERFACITPKAVTLNMAELSLGGIGPILQQRYFKQVTPKKSQRVVVGPPAAIADPFHQAQVKLSIAFPDKRLLQYDCGKLQRLATLLQDLIAGGHRALIFTQMTKVLDVLEQFLNIHGLRYMRLDGATKIEQRQLLTERFNTDPKIPVFILSTRSGGLGINLTGADTVIFYDSDWNPSMDKQCQDRCHRIGQTRDVHIYRFVSEHTIESNILKKANQKQILDNVVIQDGEFTTDYFNKMSVHDMLGLEPDDDAAPVADTLNLSGKNLERALAQAEDADDAAAAKVATKETNLDVEDFDETQKENNKGATPGSRSTSATPMEKENTGELSSAMDSPTPVATPDVAVDNGGGDDDDSDSDESDSGIGHIDEYMIKFIEDGWFW</sequence>
<feature type="compositionally biased region" description="Basic residues" evidence="20">
    <location>
        <begin position="107"/>
        <end position="121"/>
    </location>
</feature>
<evidence type="ECO:0000313" key="25">
    <source>
        <dbReference type="Proteomes" id="UP000182444"/>
    </source>
</evidence>
<feature type="domain" description="Helicase C-terminal" evidence="22">
    <location>
        <begin position="1470"/>
        <end position="1623"/>
    </location>
</feature>
<accession>A0A1D8ND91</accession>
<feature type="compositionally biased region" description="Acidic residues" evidence="20">
    <location>
        <begin position="770"/>
        <end position="800"/>
    </location>
</feature>
<evidence type="ECO:0000256" key="15">
    <source>
        <dbReference type="ARBA" id="ARBA00037570"/>
    </source>
</evidence>
<dbReference type="CDD" id="cd18003">
    <property type="entry name" value="DEXQc_SRCAP"/>
    <property type="match status" value="1"/>
</dbReference>
<keyword evidence="12" id="KW-0010">Activator</keyword>
<feature type="compositionally biased region" description="Basic residues" evidence="20">
    <location>
        <begin position="338"/>
        <end position="379"/>
    </location>
</feature>
<name>A0A1D8ND91_YARLL</name>
<feature type="domain" description="Helicase ATP-binding" evidence="21">
    <location>
        <begin position="921"/>
        <end position="1086"/>
    </location>
</feature>
<feature type="region of interest" description="Disordered" evidence="20">
    <location>
        <begin position="1"/>
        <end position="170"/>
    </location>
</feature>
<comment type="function">
    <text evidence="15">Catalytic component of the SWR1 complex which mediates the ATP-dependent exchange of histone H2A for the H2A variant HZT1 leading to transcriptional regulation of selected genes by chromatin remodeling.</text>
</comment>
<comment type="subcellular location">
    <subcellularLocation>
        <location evidence="1">Nucleus</location>
    </subcellularLocation>
</comment>
<evidence type="ECO:0000256" key="1">
    <source>
        <dbReference type="ARBA" id="ARBA00004123"/>
    </source>
</evidence>
<dbReference type="SMR" id="A0A1D8ND91"/>
<dbReference type="SMART" id="SM00573">
    <property type="entry name" value="HSA"/>
    <property type="match status" value="1"/>
</dbReference>
<dbReference type="VEuPathDB" id="FungiDB:YALI1_D06311g"/>
<feature type="coiled-coil region" evidence="19">
    <location>
        <begin position="619"/>
        <end position="651"/>
    </location>
</feature>
<keyword evidence="5" id="KW-0547">Nucleotide-binding</keyword>
<dbReference type="Proteomes" id="UP000182444">
    <property type="component" value="Chromosome 1D"/>
</dbReference>
<protein>
    <recommendedName>
        <fullName evidence="16">Helicase SWR1</fullName>
        <ecNumber evidence="4">3.6.4.12</ecNumber>
    </recommendedName>
    <alternativeName>
        <fullName evidence="18">Helicase swr1</fullName>
    </alternativeName>
</protein>
<dbReference type="GO" id="GO:0000812">
    <property type="term" value="C:Swr1 complex"/>
    <property type="evidence" value="ECO:0007669"/>
    <property type="project" value="EnsemblFungi"/>
</dbReference>
<dbReference type="EMBL" id="CP017556">
    <property type="protein sequence ID" value="AOW03597.1"/>
    <property type="molecule type" value="Genomic_DNA"/>
</dbReference>
<dbReference type="OMA" id="AFQQWFG"/>
<dbReference type="EC" id="3.6.4.12" evidence="4"/>
<keyword evidence="14" id="KW-0539">Nucleus</keyword>
<dbReference type="InterPro" id="IPR001650">
    <property type="entry name" value="Helicase_C-like"/>
</dbReference>
<feature type="compositionally biased region" description="Acidic residues" evidence="20">
    <location>
        <begin position="1740"/>
        <end position="1752"/>
    </location>
</feature>
<evidence type="ECO:0000256" key="4">
    <source>
        <dbReference type="ARBA" id="ARBA00012551"/>
    </source>
</evidence>
<evidence type="ECO:0000256" key="2">
    <source>
        <dbReference type="ARBA" id="ARBA00009220"/>
    </source>
</evidence>
<evidence type="ECO:0000259" key="21">
    <source>
        <dbReference type="PROSITE" id="PS51192"/>
    </source>
</evidence>
<evidence type="ECO:0000256" key="9">
    <source>
        <dbReference type="ARBA" id="ARBA00022853"/>
    </source>
</evidence>
<evidence type="ECO:0000256" key="5">
    <source>
        <dbReference type="ARBA" id="ARBA00022741"/>
    </source>
</evidence>
<evidence type="ECO:0000256" key="8">
    <source>
        <dbReference type="ARBA" id="ARBA00022840"/>
    </source>
</evidence>
<organism evidence="24 25">
    <name type="scientific">Yarrowia lipolytica</name>
    <name type="common">Candida lipolytica</name>
    <dbReference type="NCBI Taxonomy" id="4952"/>
    <lineage>
        <taxon>Eukaryota</taxon>
        <taxon>Fungi</taxon>
        <taxon>Dikarya</taxon>
        <taxon>Ascomycota</taxon>
        <taxon>Saccharomycotina</taxon>
        <taxon>Dipodascomycetes</taxon>
        <taxon>Dipodascales</taxon>
        <taxon>Dipodascales incertae sedis</taxon>
        <taxon>Yarrowia</taxon>
    </lineage>
</organism>
<dbReference type="InterPro" id="IPR000330">
    <property type="entry name" value="SNF2_N"/>
</dbReference>
<dbReference type="InterPro" id="IPR027417">
    <property type="entry name" value="P-loop_NTPase"/>
</dbReference>
<dbReference type="SMART" id="SM00487">
    <property type="entry name" value="DEXDc"/>
    <property type="match status" value="1"/>
</dbReference>
<dbReference type="Pfam" id="PF07529">
    <property type="entry name" value="HSA"/>
    <property type="match status" value="1"/>
</dbReference>
<evidence type="ECO:0000256" key="12">
    <source>
        <dbReference type="ARBA" id="ARBA00023159"/>
    </source>
</evidence>
<dbReference type="InterPro" id="IPR014001">
    <property type="entry name" value="Helicase_ATP-bd"/>
</dbReference>
<dbReference type="Gene3D" id="1.20.120.850">
    <property type="entry name" value="SWI2/SNF2 ATPases, N-terminal domain"/>
    <property type="match status" value="1"/>
</dbReference>
<feature type="compositionally biased region" description="Acidic residues" evidence="20">
    <location>
        <begin position="818"/>
        <end position="847"/>
    </location>
</feature>
<dbReference type="GO" id="GO:0006338">
    <property type="term" value="P:chromatin remodeling"/>
    <property type="evidence" value="ECO:0007669"/>
    <property type="project" value="UniProtKB-ARBA"/>
</dbReference>
<dbReference type="GO" id="GO:0016887">
    <property type="term" value="F:ATP hydrolysis activity"/>
    <property type="evidence" value="ECO:0007669"/>
    <property type="project" value="TreeGrafter"/>
</dbReference>
<evidence type="ECO:0000256" key="14">
    <source>
        <dbReference type="ARBA" id="ARBA00023242"/>
    </source>
</evidence>
<dbReference type="Gene3D" id="3.40.50.10810">
    <property type="entry name" value="Tandem AAA-ATPase domain"/>
    <property type="match status" value="1"/>
</dbReference>
<feature type="region of interest" description="Disordered" evidence="20">
    <location>
        <begin position="282"/>
        <end position="402"/>
    </location>
</feature>
<dbReference type="FunFam" id="3.40.50.10810:FF:000005">
    <property type="entry name" value="Photoperiod-independent early flowering 1"/>
    <property type="match status" value="1"/>
</dbReference>
<feature type="compositionally biased region" description="Acidic residues" evidence="20">
    <location>
        <begin position="126"/>
        <end position="163"/>
    </location>
</feature>
<evidence type="ECO:0000256" key="11">
    <source>
        <dbReference type="ARBA" id="ARBA00023125"/>
    </source>
</evidence>
<keyword evidence="10" id="KW-0805">Transcription regulation</keyword>
<dbReference type="GeneID" id="2910662"/>
<keyword evidence="13" id="KW-0804">Transcription</keyword>
<dbReference type="FunFam" id="3.40.50.300:FF:000655">
    <property type="entry name" value="Protein PHOTOPERIOD-INDEPENDENT EARLY FLOWERING 1"/>
    <property type="match status" value="1"/>
</dbReference>
<keyword evidence="7" id="KW-0347">Helicase</keyword>
<dbReference type="PROSITE" id="PS51194">
    <property type="entry name" value="HELICASE_CTER"/>
    <property type="match status" value="1"/>
</dbReference>
<dbReference type="CDD" id="cd18793">
    <property type="entry name" value="SF2_C_SNF"/>
    <property type="match status" value="1"/>
</dbReference>
<feature type="compositionally biased region" description="Acidic residues" evidence="20">
    <location>
        <begin position="727"/>
        <end position="757"/>
    </location>
</feature>
<dbReference type="SUPFAM" id="SSF52540">
    <property type="entry name" value="P-loop containing nucleoside triphosphate hydrolases"/>
    <property type="match status" value="2"/>
</dbReference>
<feature type="coiled-coil region" evidence="19">
    <location>
        <begin position="483"/>
        <end position="510"/>
    </location>
</feature>
<dbReference type="PANTHER" id="PTHR45685:SF1">
    <property type="entry name" value="HELICASE SRCAP"/>
    <property type="match status" value="1"/>
</dbReference>
<evidence type="ECO:0000256" key="18">
    <source>
        <dbReference type="ARBA" id="ARBA00074297"/>
    </source>
</evidence>
<dbReference type="PROSITE" id="PS51192">
    <property type="entry name" value="HELICASE_ATP_BIND_1"/>
    <property type="match status" value="1"/>
</dbReference>
<dbReference type="PROSITE" id="PS51204">
    <property type="entry name" value="HSA"/>
    <property type="match status" value="1"/>
</dbReference>
<feature type="compositionally biased region" description="Polar residues" evidence="20">
    <location>
        <begin position="7"/>
        <end position="19"/>
    </location>
</feature>
<dbReference type="InterPro" id="IPR050520">
    <property type="entry name" value="INO80/SWR1_helicase"/>
</dbReference>
<keyword evidence="19" id="KW-0175">Coiled coil</keyword>
<evidence type="ECO:0000313" key="24">
    <source>
        <dbReference type="EMBL" id="AOW03597.1"/>
    </source>
</evidence>
<feature type="compositionally biased region" description="Acidic residues" evidence="20">
    <location>
        <begin position="665"/>
        <end position="695"/>
    </location>
</feature>